<evidence type="ECO:0000256" key="4">
    <source>
        <dbReference type="SAM" id="Phobius"/>
    </source>
</evidence>
<comment type="caution">
    <text evidence="6">The sequence shown here is derived from an EMBL/GenBank/DDBJ whole genome shotgun (WGS) entry which is preliminary data.</text>
</comment>
<dbReference type="AlphaFoldDB" id="A0A0F9TGX0"/>
<dbReference type="InterPro" id="IPR009056">
    <property type="entry name" value="Cyt_c-like_dom"/>
</dbReference>
<organism evidence="6">
    <name type="scientific">marine sediment metagenome</name>
    <dbReference type="NCBI Taxonomy" id="412755"/>
    <lineage>
        <taxon>unclassified sequences</taxon>
        <taxon>metagenomes</taxon>
        <taxon>ecological metagenomes</taxon>
    </lineage>
</organism>
<dbReference type="GO" id="GO:0020037">
    <property type="term" value="F:heme binding"/>
    <property type="evidence" value="ECO:0007669"/>
    <property type="project" value="InterPro"/>
</dbReference>
<keyword evidence="4" id="KW-1133">Transmembrane helix</keyword>
<evidence type="ECO:0000259" key="5">
    <source>
        <dbReference type="PROSITE" id="PS51007"/>
    </source>
</evidence>
<keyword evidence="3" id="KW-0408">Iron</keyword>
<reference evidence="6" key="1">
    <citation type="journal article" date="2015" name="Nature">
        <title>Complex archaea that bridge the gap between prokaryotes and eukaryotes.</title>
        <authorList>
            <person name="Spang A."/>
            <person name="Saw J.H."/>
            <person name="Jorgensen S.L."/>
            <person name="Zaremba-Niedzwiedzka K."/>
            <person name="Martijn J."/>
            <person name="Lind A.E."/>
            <person name="van Eijk R."/>
            <person name="Schleper C."/>
            <person name="Guy L."/>
            <person name="Ettema T.J."/>
        </authorList>
    </citation>
    <scope>NUCLEOTIDE SEQUENCE</scope>
</reference>
<keyword evidence="4" id="KW-0472">Membrane</keyword>
<keyword evidence="1" id="KW-0349">Heme</keyword>
<dbReference type="EMBL" id="LAZR01000331">
    <property type="protein sequence ID" value="KKN74152.1"/>
    <property type="molecule type" value="Genomic_DNA"/>
</dbReference>
<evidence type="ECO:0000313" key="6">
    <source>
        <dbReference type="EMBL" id="KKN74152.1"/>
    </source>
</evidence>
<dbReference type="SUPFAM" id="SSF46626">
    <property type="entry name" value="Cytochrome c"/>
    <property type="match status" value="1"/>
</dbReference>
<dbReference type="PROSITE" id="PS51007">
    <property type="entry name" value="CYTC"/>
    <property type="match status" value="1"/>
</dbReference>
<keyword evidence="4" id="KW-0812">Transmembrane</keyword>
<evidence type="ECO:0000256" key="2">
    <source>
        <dbReference type="ARBA" id="ARBA00022723"/>
    </source>
</evidence>
<dbReference type="Gene3D" id="1.10.760.10">
    <property type="entry name" value="Cytochrome c-like domain"/>
    <property type="match status" value="1"/>
</dbReference>
<evidence type="ECO:0000256" key="3">
    <source>
        <dbReference type="ARBA" id="ARBA00023004"/>
    </source>
</evidence>
<feature type="transmembrane region" description="Helical" evidence="4">
    <location>
        <begin position="12"/>
        <end position="32"/>
    </location>
</feature>
<protein>
    <recommendedName>
        <fullName evidence="5">Cytochrome c domain-containing protein</fullName>
    </recommendedName>
</protein>
<accession>A0A0F9TGX0</accession>
<sequence>MQPKTRQLAKGAAVGLVAVILISLVVVVSVAYSGAYNVAATQDHQPIVRWTLDTTMKNSVSDRAEAVQTPVLRDAMVSAGATRYKAMCQHCHGGPGVKKSEWARGMLPQPPHLPDVVSEWKPNEVFWLAKHGVRMSGMPAFGPTHSDDELWEITAFVMRLPGMTATEYASFDTGNSADDGQ</sequence>
<dbReference type="InterPro" id="IPR036909">
    <property type="entry name" value="Cyt_c-like_dom_sf"/>
</dbReference>
<name>A0A0F9TGX0_9ZZZZ</name>
<keyword evidence="2" id="KW-0479">Metal-binding</keyword>
<proteinExistence type="predicted"/>
<evidence type="ECO:0000256" key="1">
    <source>
        <dbReference type="ARBA" id="ARBA00022617"/>
    </source>
</evidence>
<dbReference type="GO" id="GO:0009055">
    <property type="term" value="F:electron transfer activity"/>
    <property type="evidence" value="ECO:0007669"/>
    <property type="project" value="InterPro"/>
</dbReference>
<dbReference type="Pfam" id="PF13442">
    <property type="entry name" value="Cytochrome_CBB3"/>
    <property type="match status" value="1"/>
</dbReference>
<dbReference type="GO" id="GO:0046872">
    <property type="term" value="F:metal ion binding"/>
    <property type="evidence" value="ECO:0007669"/>
    <property type="project" value="UniProtKB-KW"/>
</dbReference>
<feature type="domain" description="Cytochrome c" evidence="5">
    <location>
        <begin position="75"/>
        <end position="161"/>
    </location>
</feature>
<gene>
    <name evidence="6" type="ORF">LCGC14_0393640</name>
</gene>